<name>A0A195DV05_9HYME</name>
<dbReference type="AlphaFoldDB" id="A0A195DV05"/>
<gene>
    <name evidence="1" type="ORF">ALC57_11175</name>
</gene>
<reference evidence="1 2" key="1">
    <citation type="submission" date="2015-09" db="EMBL/GenBank/DDBJ databases">
        <title>Trachymyrmex cornetzi WGS genome.</title>
        <authorList>
            <person name="Nygaard S."/>
            <person name="Hu H."/>
            <person name="Boomsma J."/>
            <person name="Zhang G."/>
        </authorList>
    </citation>
    <scope>NUCLEOTIDE SEQUENCE [LARGE SCALE GENOMIC DNA]</scope>
    <source>
        <strain evidence="1">Tcor2-1</strain>
        <tissue evidence="1">Whole body</tissue>
    </source>
</reference>
<keyword evidence="2" id="KW-1185">Reference proteome</keyword>
<evidence type="ECO:0000313" key="2">
    <source>
        <dbReference type="Proteomes" id="UP000078492"/>
    </source>
</evidence>
<organism evidence="1 2">
    <name type="scientific">Trachymyrmex cornetzi</name>
    <dbReference type="NCBI Taxonomy" id="471704"/>
    <lineage>
        <taxon>Eukaryota</taxon>
        <taxon>Metazoa</taxon>
        <taxon>Ecdysozoa</taxon>
        <taxon>Arthropoda</taxon>
        <taxon>Hexapoda</taxon>
        <taxon>Insecta</taxon>
        <taxon>Pterygota</taxon>
        <taxon>Neoptera</taxon>
        <taxon>Endopterygota</taxon>
        <taxon>Hymenoptera</taxon>
        <taxon>Apocrita</taxon>
        <taxon>Aculeata</taxon>
        <taxon>Formicoidea</taxon>
        <taxon>Formicidae</taxon>
        <taxon>Myrmicinae</taxon>
        <taxon>Trachymyrmex</taxon>
    </lineage>
</organism>
<protein>
    <submittedName>
        <fullName evidence="1">Uncharacterized protein</fullName>
    </submittedName>
</protein>
<sequence>MEGVRRSLEDGKGDRALTKLHGELFRLFYSPLAGTNSLIGGLSRDEAKERTAAAWTSMSMFSSSVRLWTRVSPGKLPTNNKLRVKLRQNRKFRRITLNVFRHAVIDPKRQFLERHSVVIAIIDPNLEQHASSAAFPAATAAGRSVSLVSKFLAQDTKSAYVYDGGVVDSRSLNPAGRRH</sequence>
<dbReference type="Proteomes" id="UP000078492">
    <property type="component" value="Unassembled WGS sequence"/>
</dbReference>
<accession>A0A195DV05</accession>
<dbReference type="EMBL" id="KQ980322">
    <property type="protein sequence ID" value="KYN16666.1"/>
    <property type="molecule type" value="Genomic_DNA"/>
</dbReference>
<evidence type="ECO:0000313" key="1">
    <source>
        <dbReference type="EMBL" id="KYN16666.1"/>
    </source>
</evidence>
<proteinExistence type="predicted"/>